<dbReference type="Proteomes" id="UP000626109">
    <property type="component" value="Unassembled WGS sequence"/>
</dbReference>
<dbReference type="SUPFAM" id="SSF56059">
    <property type="entry name" value="Glutathione synthetase ATP-binding domain-like"/>
    <property type="match status" value="1"/>
</dbReference>
<reference evidence="8" key="1">
    <citation type="submission" date="2021-02" db="EMBL/GenBank/DDBJ databases">
        <authorList>
            <person name="Dougan E. K."/>
            <person name="Rhodes N."/>
            <person name="Thang M."/>
            <person name="Chan C."/>
        </authorList>
    </citation>
    <scope>NUCLEOTIDE SEQUENCE</scope>
</reference>
<dbReference type="GO" id="GO:0004088">
    <property type="term" value="F:carbamoyl-phosphate synthase (glutamine-hydrolyzing) activity"/>
    <property type="evidence" value="ECO:0007669"/>
    <property type="project" value="TreeGrafter"/>
</dbReference>
<evidence type="ECO:0000256" key="5">
    <source>
        <dbReference type="ARBA" id="ARBA00047359"/>
    </source>
</evidence>
<dbReference type="GO" id="GO:0005737">
    <property type="term" value="C:cytoplasm"/>
    <property type="evidence" value="ECO:0007669"/>
    <property type="project" value="TreeGrafter"/>
</dbReference>
<keyword evidence="1" id="KW-0436">Ligase</keyword>
<keyword evidence="3 6" id="KW-0067">ATP-binding</keyword>
<dbReference type="PROSITE" id="PS00866">
    <property type="entry name" value="CPSASE_1"/>
    <property type="match status" value="1"/>
</dbReference>
<dbReference type="InterPro" id="IPR005479">
    <property type="entry name" value="CPAse_ATP-bd"/>
</dbReference>
<dbReference type="InterPro" id="IPR013815">
    <property type="entry name" value="ATP_grasp_subdomain_1"/>
</dbReference>
<proteinExistence type="predicted"/>
<dbReference type="EMBL" id="CAJNNW010025149">
    <property type="protein sequence ID" value="CAE8675831.1"/>
    <property type="molecule type" value="Genomic_DNA"/>
</dbReference>
<feature type="non-terminal residue" evidence="8">
    <location>
        <position position="1"/>
    </location>
</feature>
<organism evidence="8 9">
    <name type="scientific">Polarella glacialis</name>
    <name type="common">Dinoflagellate</name>
    <dbReference type="NCBI Taxonomy" id="89957"/>
    <lineage>
        <taxon>Eukaryota</taxon>
        <taxon>Sar</taxon>
        <taxon>Alveolata</taxon>
        <taxon>Dinophyceae</taxon>
        <taxon>Suessiales</taxon>
        <taxon>Suessiaceae</taxon>
        <taxon>Polarella</taxon>
    </lineage>
</organism>
<dbReference type="SMART" id="SM01096">
    <property type="entry name" value="CPSase_L_D3"/>
    <property type="match status" value="1"/>
</dbReference>
<protein>
    <recommendedName>
        <fullName evidence="4">carbamoyl-phosphate synthase (ammonia)</fullName>
        <ecNumber evidence="4">6.3.4.16</ecNumber>
    </recommendedName>
</protein>
<evidence type="ECO:0000256" key="3">
    <source>
        <dbReference type="ARBA" id="ARBA00022840"/>
    </source>
</evidence>
<dbReference type="InterPro" id="IPR036897">
    <property type="entry name" value="CarbamoylP_synth_lsu_oligo_sf"/>
</dbReference>
<dbReference type="GO" id="GO:0004087">
    <property type="term" value="F:carbamoyl-phosphate synthase (ammonia) activity"/>
    <property type="evidence" value="ECO:0007669"/>
    <property type="project" value="UniProtKB-EC"/>
</dbReference>
<evidence type="ECO:0000259" key="7">
    <source>
        <dbReference type="PROSITE" id="PS50975"/>
    </source>
</evidence>
<evidence type="ECO:0000256" key="6">
    <source>
        <dbReference type="PROSITE-ProRule" id="PRU00409"/>
    </source>
</evidence>
<dbReference type="SUPFAM" id="SSF48108">
    <property type="entry name" value="Carbamoyl phosphate synthetase, large subunit connection domain"/>
    <property type="match status" value="1"/>
</dbReference>
<evidence type="ECO:0000313" key="9">
    <source>
        <dbReference type="Proteomes" id="UP000626109"/>
    </source>
</evidence>
<dbReference type="Gene3D" id="3.30.470.20">
    <property type="entry name" value="ATP-grasp fold, B domain"/>
    <property type="match status" value="1"/>
</dbReference>
<name>A0A813JD07_POLGL</name>
<dbReference type="Gene3D" id="3.30.1490.20">
    <property type="entry name" value="ATP-grasp fold, A domain"/>
    <property type="match status" value="1"/>
</dbReference>
<gene>
    <name evidence="8" type="ORF">PGLA2088_LOCUS19567</name>
</gene>
<dbReference type="EC" id="6.3.4.16" evidence="4"/>
<accession>A0A813JD07</accession>
<evidence type="ECO:0000256" key="4">
    <source>
        <dbReference type="ARBA" id="ARBA00044063"/>
    </source>
</evidence>
<dbReference type="PRINTS" id="PR00098">
    <property type="entry name" value="CPSASE"/>
</dbReference>
<feature type="domain" description="ATP-grasp" evidence="7">
    <location>
        <begin position="19"/>
        <end position="212"/>
    </location>
</feature>
<dbReference type="InterPro" id="IPR005480">
    <property type="entry name" value="CPSase_lsu_oligo"/>
</dbReference>
<dbReference type="InterPro" id="IPR005483">
    <property type="entry name" value="CPSase_dom"/>
</dbReference>
<dbReference type="AlphaFoldDB" id="A0A813JD07"/>
<evidence type="ECO:0000256" key="2">
    <source>
        <dbReference type="ARBA" id="ARBA00022741"/>
    </source>
</evidence>
<dbReference type="PANTHER" id="PTHR11405">
    <property type="entry name" value="CARBAMOYLTRANSFERASE FAMILY MEMBER"/>
    <property type="match status" value="1"/>
</dbReference>
<dbReference type="GO" id="GO:0005524">
    <property type="term" value="F:ATP binding"/>
    <property type="evidence" value="ECO:0007669"/>
    <property type="project" value="UniProtKB-UniRule"/>
</dbReference>
<dbReference type="PROSITE" id="PS50975">
    <property type="entry name" value="ATP_GRASP"/>
    <property type="match status" value="1"/>
</dbReference>
<dbReference type="GO" id="GO:0006541">
    <property type="term" value="P:glutamine metabolic process"/>
    <property type="evidence" value="ECO:0007669"/>
    <property type="project" value="TreeGrafter"/>
</dbReference>
<sequence>VLGTQINAILATEDRKIFKERVESIGERVAESDCAESVAEARAIAKRIGYPVLVRAAFALGGLGSGFAANEAELDVLCNRALVNSPQVIVDECLRGWKELEYEVMRDAQDNCLVVCNMENLDPMGIHTGESIVVAPSQTLSNDEYHKLRDTAIKVIRHFGIVGEANIQYALDPNSNSYRIVEVNPRLSRSSALASKAGYTDEISPALSPALRMVNEGSVGFDETWSLLLHGAPRCTDYVKKLLGAVEAMDHGDISKAGPVLMRRVKQLGMCDRQIANYVGDLTASEVMNLRASWGIRPCVKQVDTLAAEFPAQTNYLYLTYVGNEHDVPPLRQEKLAPHKDSLYDTAFGKGVLEQAFSRANALCLGLYHIGVEYECIKLELSYGASGIFAVVPKTAAGHVFKRSIVLSGPPVSQTMLSTACTRLAARV</sequence>
<dbReference type="PANTHER" id="PTHR11405:SF53">
    <property type="entry name" value="CARBAMOYL-PHOSPHATE SYNTHASE [AMMONIA], MITOCHONDRIAL"/>
    <property type="match status" value="1"/>
</dbReference>
<dbReference type="GO" id="GO:0046872">
    <property type="term" value="F:metal ion binding"/>
    <property type="evidence" value="ECO:0007669"/>
    <property type="project" value="InterPro"/>
</dbReference>
<dbReference type="Pfam" id="PF02786">
    <property type="entry name" value="CPSase_L_D2"/>
    <property type="match status" value="1"/>
</dbReference>
<comment type="catalytic activity">
    <reaction evidence="5">
        <text>hydrogencarbonate + NH4(+) + 2 ATP = carbamoyl phosphate + 2 ADP + phosphate + 2 H(+)</text>
        <dbReference type="Rhea" id="RHEA:18029"/>
        <dbReference type="ChEBI" id="CHEBI:15378"/>
        <dbReference type="ChEBI" id="CHEBI:17544"/>
        <dbReference type="ChEBI" id="CHEBI:28938"/>
        <dbReference type="ChEBI" id="CHEBI:30616"/>
        <dbReference type="ChEBI" id="CHEBI:43474"/>
        <dbReference type="ChEBI" id="CHEBI:58228"/>
        <dbReference type="ChEBI" id="CHEBI:456216"/>
        <dbReference type="EC" id="6.3.4.16"/>
    </reaction>
</comment>
<evidence type="ECO:0000256" key="1">
    <source>
        <dbReference type="ARBA" id="ARBA00022598"/>
    </source>
</evidence>
<evidence type="ECO:0000313" key="8">
    <source>
        <dbReference type="EMBL" id="CAE8675831.1"/>
    </source>
</evidence>
<keyword evidence="2 6" id="KW-0547">Nucleotide-binding</keyword>
<dbReference type="Gene3D" id="1.10.1030.10">
    <property type="entry name" value="Carbamoyl-phosphate synthetase, large subunit oligomerisation domain"/>
    <property type="match status" value="1"/>
</dbReference>
<dbReference type="InterPro" id="IPR011761">
    <property type="entry name" value="ATP-grasp"/>
</dbReference>
<comment type="caution">
    <text evidence="8">The sequence shown here is derived from an EMBL/GenBank/DDBJ whole genome shotgun (WGS) entry which is preliminary data.</text>
</comment>